<sequence length="70" mass="7697">VLFPILCSELEHAAASQDILKIKACLFSVCTSLVIRGSDSVMHPVMLKIRKMLETVLLWPSLNGDEGITN</sequence>
<dbReference type="EMBL" id="PKMF04000432">
    <property type="protein sequence ID" value="KAK7831994.1"/>
    <property type="molecule type" value="Genomic_DNA"/>
</dbReference>
<name>A0AAW0JY39_QUESU</name>
<evidence type="ECO:0000313" key="2">
    <source>
        <dbReference type="Proteomes" id="UP000237347"/>
    </source>
</evidence>
<dbReference type="PANTHER" id="PTHR37743">
    <property type="entry name" value="ARM REPEAT SUPERFAMILY PROTEIN"/>
    <property type="match status" value="1"/>
</dbReference>
<keyword evidence="2" id="KW-1185">Reference proteome</keyword>
<dbReference type="Proteomes" id="UP000237347">
    <property type="component" value="Unassembled WGS sequence"/>
</dbReference>
<accession>A0AAW0JY39</accession>
<organism evidence="1 2">
    <name type="scientific">Quercus suber</name>
    <name type="common">Cork oak</name>
    <dbReference type="NCBI Taxonomy" id="58331"/>
    <lineage>
        <taxon>Eukaryota</taxon>
        <taxon>Viridiplantae</taxon>
        <taxon>Streptophyta</taxon>
        <taxon>Embryophyta</taxon>
        <taxon>Tracheophyta</taxon>
        <taxon>Spermatophyta</taxon>
        <taxon>Magnoliopsida</taxon>
        <taxon>eudicotyledons</taxon>
        <taxon>Gunneridae</taxon>
        <taxon>Pentapetalae</taxon>
        <taxon>rosids</taxon>
        <taxon>fabids</taxon>
        <taxon>Fagales</taxon>
        <taxon>Fagaceae</taxon>
        <taxon>Quercus</taxon>
    </lineage>
</organism>
<reference evidence="1 2" key="1">
    <citation type="journal article" date="2018" name="Sci. Data">
        <title>The draft genome sequence of cork oak.</title>
        <authorList>
            <person name="Ramos A.M."/>
            <person name="Usie A."/>
            <person name="Barbosa P."/>
            <person name="Barros P.M."/>
            <person name="Capote T."/>
            <person name="Chaves I."/>
            <person name="Simoes F."/>
            <person name="Abreu I."/>
            <person name="Carrasquinho I."/>
            <person name="Faro C."/>
            <person name="Guimaraes J.B."/>
            <person name="Mendonca D."/>
            <person name="Nobrega F."/>
            <person name="Rodrigues L."/>
            <person name="Saibo N.J.M."/>
            <person name="Varela M.C."/>
            <person name="Egas C."/>
            <person name="Matos J."/>
            <person name="Miguel C.M."/>
            <person name="Oliveira M.M."/>
            <person name="Ricardo C.P."/>
            <person name="Goncalves S."/>
        </authorList>
    </citation>
    <scope>NUCLEOTIDE SEQUENCE [LARGE SCALE GENOMIC DNA]</scope>
    <source>
        <strain evidence="2">cv. HL8</strain>
    </source>
</reference>
<dbReference type="AlphaFoldDB" id="A0AAW0JY39"/>
<feature type="non-terminal residue" evidence="1">
    <location>
        <position position="1"/>
    </location>
</feature>
<protein>
    <submittedName>
        <fullName evidence="1">Uncharacterized protein</fullName>
    </submittedName>
</protein>
<proteinExistence type="predicted"/>
<gene>
    <name evidence="1" type="ORF">CFP56_026815</name>
</gene>
<dbReference type="PANTHER" id="PTHR37743:SF1">
    <property type="entry name" value="ARM REPEAT SUPERFAMILY PROTEIN"/>
    <property type="match status" value="1"/>
</dbReference>
<evidence type="ECO:0000313" key="1">
    <source>
        <dbReference type="EMBL" id="KAK7831994.1"/>
    </source>
</evidence>
<comment type="caution">
    <text evidence="1">The sequence shown here is derived from an EMBL/GenBank/DDBJ whole genome shotgun (WGS) entry which is preliminary data.</text>
</comment>